<dbReference type="Proteomes" id="UP000886595">
    <property type="component" value="Unassembled WGS sequence"/>
</dbReference>
<evidence type="ECO:0000313" key="1">
    <source>
        <dbReference type="EMBL" id="KAG2275681.1"/>
    </source>
</evidence>
<protein>
    <submittedName>
        <fullName evidence="1">Uncharacterized protein</fullName>
    </submittedName>
</protein>
<evidence type="ECO:0000313" key="2">
    <source>
        <dbReference type="Proteomes" id="UP000886595"/>
    </source>
</evidence>
<organism evidence="1 2">
    <name type="scientific">Brassica carinata</name>
    <name type="common">Ethiopian mustard</name>
    <name type="synonym">Abyssinian cabbage</name>
    <dbReference type="NCBI Taxonomy" id="52824"/>
    <lineage>
        <taxon>Eukaryota</taxon>
        <taxon>Viridiplantae</taxon>
        <taxon>Streptophyta</taxon>
        <taxon>Embryophyta</taxon>
        <taxon>Tracheophyta</taxon>
        <taxon>Spermatophyta</taxon>
        <taxon>Magnoliopsida</taxon>
        <taxon>eudicotyledons</taxon>
        <taxon>Gunneridae</taxon>
        <taxon>Pentapetalae</taxon>
        <taxon>rosids</taxon>
        <taxon>malvids</taxon>
        <taxon>Brassicales</taxon>
        <taxon>Brassicaceae</taxon>
        <taxon>Brassiceae</taxon>
        <taxon>Brassica</taxon>
    </lineage>
</organism>
<keyword evidence="2" id="KW-1185">Reference proteome</keyword>
<dbReference type="EMBL" id="JAAMPC010000012">
    <property type="protein sequence ID" value="KAG2275681.1"/>
    <property type="molecule type" value="Genomic_DNA"/>
</dbReference>
<dbReference type="AlphaFoldDB" id="A0A8X7QT45"/>
<comment type="caution">
    <text evidence="1">The sequence shown here is derived from an EMBL/GenBank/DDBJ whole genome shotgun (WGS) entry which is preliminary data.</text>
</comment>
<sequence length="222" mass="24983">MWWAVAPSDRTDGPCDRTAALVGSLVPSASPYLLLSDPFLFFLVIHERLCWYSPRDTSLGLANHNQTASLDTGQLCGWFESHHALGGWAKRLSTSQKARVAKGHELSKVVVSDPYGSDYYLLSQDRMVLVKPRSREGSVSERLCKTDVNVERNEVPEFDPCATDSPDVDSDGEDRRVRNDYNIEKEAFYFVDEPSVKHNLYLEIDDDEDGEETKRKAFGSGM</sequence>
<dbReference type="OrthoDB" id="10437191at2759"/>
<proteinExistence type="predicted"/>
<gene>
    <name evidence="1" type="ORF">Bca52824_058236</name>
</gene>
<name>A0A8X7QT45_BRACI</name>
<reference evidence="1 2" key="1">
    <citation type="submission" date="2020-02" db="EMBL/GenBank/DDBJ databases">
        <authorList>
            <person name="Ma Q."/>
            <person name="Huang Y."/>
            <person name="Song X."/>
            <person name="Pei D."/>
        </authorList>
    </citation>
    <scope>NUCLEOTIDE SEQUENCE [LARGE SCALE GENOMIC DNA]</scope>
    <source>
        <strain evidence="1">Sxm20200214</strain>
        <tissue evidence="1">Leaf</tissue>
    </source>
</reference>
<accession>A0A8X7QT45</accession>